<evidence type="ECO:0000313" key="1">
    <source>
        <dbReference type="EMBL" id="KAK3009537.1"/>
    </source>
</evidence>
<dbReference type="EMBL" id="JAVXUP010001636">
    <property type="protein sequence ID" value="KAK3009537.1"/>
    <property type="molecule type" value="Genomic_DNA"/>
</dbReference>
<sequence length="122" mass="13601">MNATAAPVNLTANVMMSGNMNFLAAPSLFRRPPRSVLIENQTTVETSAEETRPPSDSVTRHLILLRHAKSSWQYPSLRESSVPKKSNSSSSQKLLLFAGLCKRLKKDLKKWNKVHNGVNKGR</sequence>
<name>A0AA88VIT6_9ASTE</name>
<reference evidence="1" key="1">
    <citation type="submission" date="2022-12" db="EMBL/GenBank/DDBJ databases">
        <title>Draft genome assemblies for two species of Escallonia (Escalloniales).</title>
        <authorList>
            <person name="Chanderbali A."/>
            <person name="Dervinis C."/>
            <person name="Anghel I."/>
            <person name="Soltis D."/>
            <person name="Soltis P."/>
            <person name="Zapata F."/>
        </authorList>
    </citation>
    <scope>NUCLEOTIDE SEQUENCE</scope>
    <source>
        <strain evidence="1">UCBG64.0493</strain>
        <tissue evidence="1">Leaf</tissue>
    </source>
</reference>
<comment type="caution">
    <text evidence="1">The sequence shown here is derived from an EMBL/GenBank/DDBJ whole genome shotgun (WGS) entry which is preliminary data.</text>
</comment>
<proteinExistence type="predicted"/>
<accession>A0AA88VIT6</accession>
<evidence type="ECO:0000313" key="2">
    <source>
        <dbReference type="Proteomes" id="UP001188597"/>
    </source>
</evidence>
<organism evidence="1 2">
    <name type="scientific">Escallonia herrerae</name>
    <dbReference type="NCBI Taxonomy" id="1293975"/>
    <lineage>
        <taxon>Eukaryota</taxon>
        <taxon>Viridiplantae</taxon>
        <taxon>Streptophyta</taxon>
        <taxon>Embryophyta</taxon>
        <taxon>Tracheophyta</taxon>
        <taxon>Spermatophyta</taxon>
        <taxon>Magnoliopsida</taxon>
        <taxon>eudicotyledons</taxon>
        <taxon>Gunneridae</taxon>
        <taxon>Pentapetalae</taxon>
        <taxon>asterids</taxon>
        <taxon>campanulids</taxon>
        <taxon>Escalloniales</taxon>
        <taxon>Escalloniaceae</taxon>
        <taxon>Escallonia</taxon>
    </lineage>
</organism>
<keyword evidence="2" id="KW-1185">Reference proteome</keyword>
<dbReference type="AlphaFoldDB" id="A0AA88VIT6"/>
<protein>
    <submittedName>
        <fullName evidence="1">Uncharacterized protein</fullName>
    </submittedName>
</protein>
<gene>
    <name evidence="1" type="ORF">RJ639_014637</name>
</gene>
<dbReference type="Proteomes" id="UP001188597">
    <property type="component" value="Unassembled WGS sequence"/>
</dbReference>